<evidence type="ECO:0000256" key="7">
    <source>
        <dbReference type="ARBA" id="ARBA00022490"/>
    </source>
</evidence>
<keyword evidence="15" id="KW-0902">Two-component regulatory system</keyword>
<keyword evidence="9" id="KW-0808">Transferase</keyword>
<feature type="transmembrane region" description="Helical" evidence="20">
    <location>
        <begin position="12"/>
        <end position="33"/>
    </location>
</feature>
<evidence type="ECO:0000256" key="1">
    <source>
        <dbReference type="ARBA" id="ARBA00000085"/>
    </source>
</evidence>
<comment type="caution">
    <text evidence="22">The sequence shown here is derived from an EMBL/GenBank/DDBJ whole genome shotgun (WGS) entry which is preliminary data.</text>
</comment>
<keyword evidence="8" id="KW-0597">Phosphoprotein</keyword>
<dbReference type="GO" id="GO:0016020">
    <property type="term" value="C:membrane"/>
    <property type="evidence" value="ECO:0007669"/>
    <property type="project" value="InterPro"/>
</dbReference>
<name>A0A4Q7MTL4_9BACT</name>
<reference evidence="22 23" key="1">
    <citation type="submission" date="2019-02" db="EMBL/GenBank/DDBJ databases">
        <title>Genomic Encyclopedia of Type Strains, Phase IV (KMG-IV): sequencing the most valuable type-strain genomes for metagenomic binning, comparative biology and taxonomic classification.</title>
        <authorList>
            <person name="Goeker M."/>
        </authorList>
    </citation>
    <scope>NUCLEOTIDE SEQUENCE [LARGE SCALE GENOMIC DNA]</scope>
    <source>
        <strain evidence="22 23">DSM 18116</strain>
    </source>
</reference>
<keyword evidence="23" id="KW-1185">Reference proteome</keyword>
<sequence length="251" mass="28297">MDTPEAKLYQALLMVVGVVGSVLIYFIITIIRYQRRSLRLHKEKIQAEIDTLENERTRIASDLHDELGPLLSAVKLQINSLDAANDLDALTIMKSSTHIDSIITKLREISNNLMPNTLVRKGLQKAIAEFVEQSNQTTQSSGLQVKFICEQSLNLNQQKEINIYRIIQEIVHNTIKHAQASCLIIKMVIEENRLLLMTADNGKGFDYFLKIKDNPGLGLRNLQSRAEVMGAELSCQSEPGKGTMYTFEIPL</sequence>
<keyword evidence="16" id="KW-0411">Iron-sulfur</keyword>
<evidence type="ECO:0000256" key="5">
    <source>
        <dbReference type="ARBA" id="ARBA00017322"/>
    </source>
</evidence>
<keyword evidence="6" id="KW-0004">4Fe-4S</keyword>
<dbReference type="Gene3D" id="1.20.5.1930">
    <property type="match status" value="1"/>
</dbReference>
<comment type="catalytic activity">
    <reaction evidence="1">
        <text>ATP + protein L-histidine = ADP + protein N-phospho-L-histidine.</text>
        <dbReference type="EC" id="2.7.13.3"/>
    </reaction>
</comment>
<dbReference type="InterPro" id="IPR003594">
    <property type="entry name" value="HATPase_dom"/>
</dbReference>
<dbReference type="CDD" id="cd16917">
    <property type="entry name" value="HATPase_UhpB-NarQ-NarX-like"/>
    <property type="match status" value="1"/>
</dbReference>
<comment type="cofactor">
    <cofactor evidence="2">
        <name>[4Fe-4S] cluster</name>
        <dbReference type="ChEBI" id="CHEBI:49883"/>
    </cofactor>
</comment>
<keyword evidence="12 22" id="KW-0418">Kinase</keyword>
<evidence type="ECO:0000256" key="16">
    <source>
        <dbReference type="ARBA" id="ARBA00023014"/>
    </source>
</evidence>
<dbReference type="AlphaFoldDB" id="A0A4Q7MTL4"/>
<dbReference type="PRINTS" id="PR00344">
    <property type="entry name" value="BCTRLSENSOR"/>
</dbReference>
<comment type="subcellular location">
    <subcellularLocation>
        <location evidence="3">Cytoplasm</location>
    </subcellularLocation>
</comment>
<keyword evidence="20" id="KW-0812">Transmembrane</keyword>
<dbReference type="PROSITE" id="PS50109">
    <property type="entry name" value="HIS_KIN"/>
    <property type="match status" value="1"/>
</dbReference>
<keyword evidence="20" id="KW-0472">Membrane</keyword>
<proteinExistence type="predicted"/>
<evidence type="ECO:0000256" key="18">
    <source>
        <dbReference type="ARBA" id="ARBA00030800"/>
    </source>
</evidence>
<dbReference type="InterPro" id="IPR050482">
    <property type="entry name" value="Sensor_HK_TwoCompSys"/>
</dbReference>
<organism evidence="22 23">
    <name type="scientific">Pseudobacter ginsenosidimutans</name>
    <dbReference type="NCBI Taxonomy" id="661488"/>
    <lineage>
        <taxon>Bacteria</taxon>
        <taxon>Pseudomonadati</taxon>
        <taxon>Bacteroidota</taxon>
        <taxon>Chitinophagia</taxon>
        <taxon>Chitinophagales</taxon>
        <taxon>Chitinophagaceae</taxon>
        <taxon>Pseudobacter</taxon>
    </lineage>
</organism>
<protein>
    <recommendedName>
        <fullName evidence="5">Oxygen sensor histidine kinase NreB</fullName>
        <ecNumber evidence="4">2.7.13.3</ecNumber>
    </recommendedName>
    <alternativeName>
        <fullName evidence="18">Nitrogen regulation protein B</fullName>
    </alternativeName>
</protein>
<dbReference type="InterPro" id="IPR036890">
    <property type="entry name" value="HATPase_C_sf"/>
</dbReference>
<dbReference type="EC" id="2.7.13.3" evidence="4"/>
<dbReference type="OrthoDB" id="5401121at2"/>
<dbReference type="GO" id="GO:0046872">
    <property type="term" value="F:metal ion binding"/>
    <property type="evidence" value="ECO:0007669"/>
    <property type="project" value="UniProtKB-KW"/>
</dbReference>
<evidence type="ECO:0000256" key="2">
    <source>
        <dbReference type="ARBA" id="ARBA00001966"/>
    </source>
</evidence>
<dbReference type="PANTHER" id="PTHR24421:SF10">
    <property type="entry name" value="NITRATE_NITRITE SENSOR PROTEIN NARQ"/>
    <property type="match status" value="1"/>
</dbReference>
<evidence type="ECO:0000256" key="10">
    <source>
        <dbReference type="ARBA" id="ARBA00022723"/>
    </source>
</evidence>
<evidence type="ECO:0000259" key="21">
    <source>
        <dbReference type="PROSITE" id="PS50109"/>
    </source>
</evidence>
<dbReference type="GO" id="GO:0005524">
    <property type="term" value="F:ATP binding"/>
    <property type="evidence" value="ECO:0007669"/>
    <property type="project" value="UniProtKB-KW"/>
</dbReference>
<evidence type="ECO:0000313" key="22">
    <source>
        <dbReference type="EMBL" id="RZS72185.1"/>
    </source>
</evidence>
<dbReference type="RefSeq" id="WP_130542628.1">
    <property type="nucleotide sequence ID" value="NZ_SGXA01000002.1"/>
</dbReference>
<evidence type="ECO:0000256" key="19">
    <source>
        <dbReference type="SAM" id="Coils"/>
    </source>
</evidence>
<evidence type="ECO:0000256" key="20">
    <source>
        <dbReference type="SAM" id="Phobius"/>
    </source>
</evidence>
<dbReference type="EMBL" id="SGXA01000002">
    <property type="protein sequence ID" value="RZS72185.1"/>
    <property type="molecule type" value="Genomic_DNA"/>
</dbReference>
<dbReference type="InterPro" id="IPR011712">
    <property type="entry name" value="Sig_transdc_His_kin_sub3_dim/P"/>
</dbReference>
<dbReference type="Proteomes" id="UP000293874">
    <property type="component" value="Unassembled WGS sequence"/>
</dbReference>
<dbReference type="Pfam" id="PF07730">
    <property type="entry name" value="HisKA_3"/>
    <property type="match status" value="1"/>
</dbReference>
<gene>
    <name evidence="22" type="ORF">EV199_4101</name>
</gene>
<comment type="function">
    <text evidence="17">Member of the two-component regulatory system NreB/NreC involved in the control of dissimilatory nitrate/nitrite reduction in response to oxygen. NreB functions as a direct oxygen sensor histidine kinase which is autophosphorylated, in the absence of oxygen, probably at the conserved histidine residue, and transfers its phosphate group probably to a conserved aspartate residue of NreC. NreB/NreC activates the expression of the nitrate (narGHJI) and nitrite (nir) reductase operons, as well as the putative nitrate transporter gene narT.</text>
</comment>
<evidence type="ECO:0000313" key="23">
    <source>
        <dbReference type="Proteomes" id="UP000293874"/>
    </source>
</evidence>
<evidence type="ECO:0000256" key="14">
    <source>
        <dbReference type="ARBA" id="ARBA00023004"/>
    </source>
</evidence>
<keyword evidence="14" id="KW-0408">Iron</keyword>
<accession>A0A4Q7MTL4</accession>
<dbReference type="PANTHER" id="PTHR24421">
    <property type="entry name" value="NITRATE/NITRITE SENSOR PROTEIN NARX-RELATED"/>
    <property type="match status" value="1"/>
</dbReference>
<keyword evidence="13" id="KW-0067">ATP-binding</keyword>
<evidence type="ECO:0000256" key="13">
    <source>
        <dbReference type="ARBA" id="ARBA00022840"/>
    </source>
</evidence>
<dbReference type="Pfam" id="PF02518">
    <property type="entry name" value="HATPase_c"/>
    <property type="match status" value="1"/>
</dbReference>
<evidence type="ECO:0000256" key="8">
    <source>
        <dbReference type="ARBA" id="ARBA00022553"/>
    </source>
</evidence>
<dbReference type="InterPro" id="IPR004358">
    <property type="entry name" value="Sig_transdc_His_kin-like_C"/>
</dbReference>
<dbReference type="GO" id="GO:0005737">
    <property type="term" value="C:cytoplasm"/>
    <property type="evidence" value="ECO:0007669"/>
    <property type="project" value="UniProtKB-SubCell"/>
</dbReference>
<evidence type="ECO:0000256" key="12">
    <source>
        <dbReference type="ARBA" id="ARBA00022777"/>
    </source>
</evidence>
<dbReference type="GO" id="GO:0046983">
    <property type="term" value="F:protein dimerization activity"/>
    <property type="evidence" value="ECO:0007669"/>
    <property type="project" value="InterPro"/>
</dbReference>
<evidence type="ECO:0000256" key="4">
    <source>
        <dbReference type="ARBA" id="ARBA00012438"/>
    </source>
</evidence>
<feature type="coiled-coil region" evidence="19">
    <location>
        <begin position="35"/>
        <end position="62"/>
    </location>
</feature>
<evidence type="ECO:0000256" key="11">
    <source>
        <dbReference type="ARBA" id="ARBA00022741"/>
    </source>
</evidence>
<keyword evidence="10" id="KW-0479">Metal-binding</keyword>
<dbReference type="InterPro" id="IPR005467">
    <property type="entry name" value="His_kinase_dom"/>
</dbReference>
<feature type="domain" description="Histidine kinase" evidence="21">
    <location>
        <begin position="58"/>
        <end position="251"/>
    </location>
</feature>
<dbReference type="Gene3D" id="3.30.565.10">
    <property type="entry name" value="Histidine kinase-like ATPase, C-terminal domain"/>
    <property type="match status" value="1"/>
</dbReference>
<keyword evidence="20" id="KW-1133">Transmembrane helix</keyword>
<evidence type="ECO:0000256" key="3">
    <source>
        <dbReference type="ARBA" id="ARBA00004496"/>
    </source>
</evidence>
<evidence type="ECO:0000256" key="17">
    <source>
        <dbReference type="ARBA" id="ARBA00024827"/>
    </source>
</evidence>
<dbReference type="SUPFAM" id="SSF55874">
    <property type="entry name" value="ATPase domain of HSP90 chaperone/DNA topoisomerase II/histidine kinase"/>
    <property type="match status" value="1"/>
</dbReference>
<dbReference type="GO" id="GO:0051539">
    <property type="term" value="F:4 iron, 4 sulfur cluster binding"/>
    <property type="evidence" value="ECO:0007669"/>
    <property type="project" value="UniProtKB-KW"/>
</dbReference>
<dbReference type="GO" id="GO:0000155">
    <property type="term" value="F:phosphorelay sensor kinase activity"/>
    <property type="evidence" value="ECO:0007669"/>
    <property type="project" value="InterPro"/>
</dbReference>
<evidence type="ECO:0000256" key="15">
    <source>
        <dbReference type="ARBA" id="ARBA00023012"/>
    </source>
</evidence>
<keyword evidence="19" id="KW-0175">Coiled coil</keyword>
<evidence type="ECO:0000256" key="6">
    <source>
        <dbReference type="ARBA" id="ARBA00022485"/>
    </source>
</evidence>
<keyword evidence="11" id="KW-0547">Nucleotide-binding</keyword>
<keyword evidence="7" id="KW-0963">Cytoplasm</keyword>
<evidence type="ECO:0000256" key="9">
    <source>
        <dbReference type="ARBA" id="ARBA00022679"/>
    </source>
</evidence>